<evidence type="ECO:0000313" key="5">
    <source>
        <dbReference type="Proteomes" id="UP001049518"/>
    </source>
</evidence>
<dbReference type="PANTHER" id="PTHR10819:SF3">
    <property type="entry name" value="PHOSPHOTRIESTERASE-RELATED PROTEIN"/>
    <property type="match status" value="1"/>
</dbReference>
<dbReference type="SUPFAM" id="SSF51556">
    <property type="entry name" value="Metallo-dependent hydrolases"/>
    <property type="match status" value="1"/>
</dbReference>
<keyword evidence="2" id="KW-0378">Hydrolase</keyword>
<comment type="similarity">
    <text evidence="3">Belongs to the metallo-dependent hydrolases superfamily. Phosphotriesterase family.</text>
</comment>
<evidence type="ECO:0000256" key="1">
    <source>
        <dbReference type="ARBA" id="ARBA00022723"/>
    </source>
</evidence>
<dbReference type="InterPro" id="IPR001559">
    <property type="entry name" value="Phosphotriesterase"/>
</dbReference>
<dbReference type="PANTHER" id="PTHR10819">
    <property type="entry name" value="PHOSPHOTRIESTERASE-RELATED"/>
    <property type="match status" value="1"/>
</dbReference>
<organism evidence="4 5">
    <name type="scientific">Actinomadura graeca</name>
    <dbReference type="NCBI Taxonomy" id="2750812"/>
    <lineage>
        <taxon>Bacteria</taxon>
        <taxon>Bacillati</taxon>
        <taxon>Actinomycetota</taxon>
        <taxon>Actinomycetes</taxon>
        <taxon>Streptosporangiales</taxon>
        <taxon>Thermomonosporaceae</taxon>
        <taxon>Actinomadura</taxon>
    </lineage>
</organism>
<accession>A0ABX8QRC7</accession>
<reference evidence="4" key="1">
    <citation type="submission" date="2020-07" db="EMBL/GenBank/DDBJ databases">
        <authorList>
            <person name="Tarantini F.S."/>
            <person name="Hong K.W."/>
            <person name="Chan K.G."/>
        </authorList>
    </citation>
    <scope>NUCLEOTIDE SEQUENCE</scope>
    <source>
        <strain evidence="4">32-07</strain>
    </source>
</reference>
<name>A0ABX8QRC7_9ACTN</name>
<evidence type="ECO:0008006" key="6">
    <source>
        <dbReference type="Google" id="ProtNLM"/>
    </source>
</evidence>
<evidence type="ECO:0000313" key="4">
    <source>
        <dbReference type="EMBL" id="QXJ21355.1"/>
    </source>
</evidence>
<dbReference type="PROSITE" id="PS51347">
    <property type="entry name" value="PHOSPHOTRIESTERASE_2"/>
    <property type="match status" value="1"/>
</dbReference>
<dbReference type="Pfam" id="PF02126">
    <property type="entry name" value="PTE"/>
    <property type="match status" value="1"/>
</dbReference>
<dbReference type="EMBL" id="CP059572">
    <property type="protein sequence ID" value="QXJ21355.1"/>
    <property type="molecule type" value="Genomic_DNA"/>
</dbReference>
<proteinExistence type="inferred from homology"/>
<dbReference type="PROSITE" id="PS01322">
    <property type="entry name" value="PHOSPHOTRIESTERASE_1"/>
    <property type="match status" value="1"/>
</dbReference>
<keyword evidence="1" id="KW-0479">Metal-binding</keyword>
<dbReference type="InterPro" id="IPR017947">
    <property type="entry name" value="AryldialkylPase_Zn-BS"/>
</dbReference>
<dbReference type="Proteomes" id="UP001049518">
    <property type="component" value="Chromosome"/>
</dbReference>
<keyword evidence="5" id="KW-1185">Reference proteome</keyword>
<gene>
    <name evidence="4" type="ORF">AGRA3207_002201</name>
</gene>
<protein>
    <recommendedName>
        <fullName evidence="6">Phosphotriesterase</fullName>
    </recommendedName>
</protein>
<feature type="modified residue" description="N6-carboxylysine" evidence="3">
    <location>
        <position position="143"/>
    </location>
</feature>
<dbReference type="RefSeq" id="WP_231334501.1">
    <property type="nucleotide sequence ID" value="NZ_CP059572.1"/>
</dbReference>
<sequence length="344" mass="37891">MPTIHTVLGDIDPAQAGITLTHEHIVYANPGCEFDHQTVYDVEEVASEVGELLNGALGTYGIQTMVDLTPIEVGRNPLLLKATAEKTGVHIIGTTGFFPERIGIPYHFRKQDIGYLKDFFIRDLTEGMASANQRTSVRAGIIKVATGSGDGHEGMTPLQPSGLRVTALEERIVRAAGRAQAETGCPINTHTEPADYAVTNPGIEQLDLLEAEGADPAKILIGHALVKPDIEQLSEICRRGANLQIDHIGIPWRNTSAEQLDDLMARHIAELADRGYLEQMTFSYDRFFRHARGPVDELEPDMLNERVDLDHLFESFVPRLAKYGFDDAAVRQVLVVNPAKYLAF</sequence>
<dbReference type="InterPro" id="IPR032466">
    <property type="entry name" value="Metal_Hydrolase"/>
</dbReference>
<dbReference type="Gene3D" id="3.20.20.140">
    <property type="entry name" value="Metal-dependent hydrolases"/>
    <property type="match status" value="1"/>
</dbReference>
<evidence type="ECO:0000256" key="3">
    <source>
        <dbReference type="PROSITE-ProRule" id="PRU00679"/>
    </source>
</evidence>
<evidence type="ECO:0000256" key="2">
    <source>
        <dbReference type="ARBA" id="ARBA00022801"/>
    </source>
</evidence>